<dbReference type="EMBL" id="JABBJJ010000022">
    <property type="protein sequence ID" value="NMO14629.1"/>
    <property type="molecule type" value="Genomic_DNA"/>
</dbReference>
<evidence type="ECO:0000313" key="3">
    <source>
        <dbReference type="Proteomes" id="UP000518300"/>
    </source>
</evidence>
<dbReference type="AlphaFoldDB" id="A0A848L791"/>
<gene>
    <name evidence="2" type="ORF">HG543_07115</name>
</gene>
<keyword evidence="3" id="KW-1185">Reference proteome</keyword>
<protein>
    <submittedName>
        <fullName evidence="2">Haloacid dehalogenase-like hydrolase</fullName>
    </submittedName>
</protein>
<dbReference type="Proteomes" id="UP000518300">
    <property type="component" value="Unassembled WGS sequence"/>
</dbReference>
<feature type="chain" id="PRO_5032600703" evidence="1">
    <location>
        <begin position="34"/>
        <end position="340"/>
    </location>
</feature>
<dbReference type="Gene3D" id="3.40.50.1000">
    <property type="entry name" value="HAD superfamily/HAD-like"/>
    <property type="match status" value="1"/>
</dbReference>
<keyword evidence="1" id="KW-0732">Signal</keyword>
<dbReference type="InterPro" id="IPR023214">
    <property type="entry name" value="HAD_sf"/>
</dbReference>
<proteinExistence type="predicted"/>
<name>A0A848L791_9BACT</name>
<dbReference type="RefSeq" id="WP_169343925.1">
    <property type="nucleotide sequence ID" value="NZ_JABBJJ010000022.1"/>
</dbReference>
<reference evidence="2 3" key="1">
    <citation type="submission" date="2020-04" db="EMBL/GenBank/DDBJ databases">
        <title>Draft genome of Pyxidicoccus fallax type strain.</title>
        <authorList>
            <person name="Whitworth D.E."/>
        </authorList>
    </citation>
    <scope>NUCLEOTIDE SEQUENCE [LARGE SCALE GENOMIC DNA]</scope>
    <source>
        <strain evidence="2 3">DSM 14698</strain>
    </source>
</reference>
<keyword evidence="2" id="KW-0378">Hydrolase</keyword>
<organism evidence="2 3">
    <name type="scientific">Pyxidicoccus fallax</name>
    <dbReference type="NCBI Taxonomy" id="394095"/>
    <lineage>
        <taxon>Bacteria</taxon>
        <taxon>Pseudomonadati</taxon>
        <taxon>Myxococcota</taxon>
        <taxon>Myxococcia</taxon>
        <taxon>Myxococcales</taxon>
        <taxon>Cystobacterineae</taxon>
        <taxon>Myxococcaceae</taxon>
        <taxon>Pyxidicoccus</taxon>
    </lineage>
</organism>
<dbReference type="GO" id="GO:0016787">
    <property type="term" value="F:hydrolase activity"/>
    <property type="evidence" value="ECO:0007669"/>
    <property type="project" value="UniProtKB-KW"/>
</dbReference>
<dbReference type="SUPFAM" id="SSF56784">
    <property type="entry name" value="HAD-like"/>
    <property type="match status" value="1"/>
</dbReference>
<dbReference type="InterPro" id="IPR036412">
    <property type="entry name" value="HAD-like_sf"/>
</dbReference>
<comment type="caution">
    <text evidence="2">The sequence shown here is derived from an EMBL/GenBank/DDBJ whole genome shotgun (WGS) entry which is preliminary data.</text>
</comment>
<dbReference type="Pfam" id="PF12710">
    <property type="entry name" value="HAD"/>
    <property type="match status" value="1"/>
</dbReference>
<accession>A0A848L791</accession>
<evidence type="ECO:0000256" key="1">
    <source>
        <dbReference type="SAM" id="SignalP"/>
    </source>
</evidence>
<sequence>MSQLPRRPRRHSPFIALVLALGLVFPAATRAQAAKADPLPSWNDGPVKQALIDFVSRVTKEGGPDFLPVEQRIAVFDNDGTLWQEKPAVQGAFLADRVQALVEKDPSLRQRQPYKAVLERDVDALMEGGEKALMELFAATHANMTQEQFQAEVRRFLRTARHPKLGVPYTQLAYQPMLELLQYLRDNGFQTWVSSGGGIDFMRVFSEELYGVPPAQVIGSSLETKYEKRGGRDVLWREPRVDHVNDKEGKPVGNDLHIGRPPVFVAGNVRSGGDIAMLEASRQRRGPSFQLLVNHDDAAREFAYQEKDGASLRAAREGGWQVVSMRDDWKTVFVTSAPPP</sequence>
<feature type="signal peptide" evidence="1">
    <location>
        <begin position="1"/>
        <end position="33"/>
    </location>
</feature>
<evidence type="ECO:0000313" key="2">
    <source>
        <dbReference type="EMBL" id="NMO14629.1"/>
    </source>
</evidence>